<dbReference type="Gene3D" id="3.20.20.80">
    <property type="entry name" value="Glycosidases"/>
    <property type="match status" value="1"/>
</dbReference>
<feature type="chain" id="PRO_5033223319" evidence="1">
    <location>
        <begin position="19"/>
        <end position="357"/>
    </location>
</feature>
<sequence length="357" mass="37852">MARLAIVVIVSLLALAEGGKGFCSPLSLIQNLLHGHHVPKTYPVPTPVPSFVFSPYKDVTLWFNWTSNVIGTNVTGTYMPMLDALKATGVDTVTWAFATGTCASETWAAIKASDMINANIAAWARAGVKYIISTGGAAGAFRCANATDFLAFINRYKTPSLIGIDLDIEGTATQGDIDHMVQVVKAAQRTYPTMRFSFTVPTLGGTVVSGGTLGTIGNMLMGSLEKFALTKFFVNLMTMNYGDAAPGNCVLGIDGRCEMGLSAIQAARNLHDTNGIPYSQIEITPMIGGNDSPNQMFTLEDAKNLATFAKLNGLGGIHFWSFDRDNDCPPGPASPLCNTYGNAGTLGFTKAFTAAFA</sequence>
<dbReference type="SUPFAM" id="SSF51445">
    <property type="entry name" value="(Trans)glycosidases"/>
    <property type="match status" value="1"/>
</dbReference>
<dbReference type="EMBL" id="CDSF01000078">
    <property type="protein sequence ID" value="CEO97161.1"/>
    <property type="molecule type" value="Genomic_DNA"/>
</dbReference>
<organism evidence="2 4">
    <name type="scientific">Plasmodiophora brassicae</name>
    <name type="common">Clubroot disease agent</name>
    <dbReference type="NCBI Taxonomy" id="37360"/>
    <lineage>
        <taxon>Eukaryota</taxon>
        <taxon>Sar</taxon>
        <taxon>Rhizaria</taxon>
        <taxon>Endomyxa</taxon>
        <taxon>Phytomyxea</taxon>
        <taxon>Plasmodiophorida</taxon>
        <taxon>Plasmodiophoridae</taxon>
        <taxon>Plasmodiophora</taxon>
    </lineage>
</organism>
<dbReference type="PANTHER" id="PTHR42976">
    <property type="entry name" value="BIFUNCTIONAL CHITINASE/LYSOZYME-RELATED"/>
    <property type="match status" value="1"/>
</dbReference>
<evidence type="ECO:0000313" key="4">
    <source>
        <dbReference type="Proteomes" id="UP000039324"/>
    </source>
</evidence>
<dbReference type="InterPro" id="IPR052750">
    <property type="entry name" value="GH18_Chitinase"/>
</dbReference>
<evidence type="ECO:0000313" key="2">
    <source>
        <dbReference type="EMBL" id="CEO97161.1"/>
    </source>
</evidence>
<dbReference type="PANTHER" id="PTHR42976:SF1">
    <property type="entry name" value="GH18 DOMAIN-CONTAINING PROTEIN-RELATED"/>
    <property type="match status" value="1"/>
</dbReference>
<accession>A0A0G4IPR3</accession>
<dbReference type="OrthoDB" id="76388at2759"/>
<proteinExistence type="predicted"/>
<feature type="signal peptide" evidence="1">
    <location>
        <begin position="1"/>
        <end position="18"/>
    </location>
</feature>
<gene>
    <name evidence="2" type="ORF">PBRA_005765</name>
    <name evidence="3" type="ORF">PLBR_LOCUS8351</name>
</gene>
<dbReference type="Proteomes" id="UP000290189">
    <property type="component" value="Unassembled WGS sequence"/>
</dbReference>
<protein>
    <submittedName>
        <fullName evidence="2">Uncharacterized protein</fullName>
    </submittedName>
</protein>
<dbReference type="AlphaFoldDB" id="A0A0G4IPR3"/>
<keyword evidence="1" id="KW-0732">Signal</keyword>
<evidence type="ECO:0000256" key="1">
    <source>
        <dbReference type="SAM" id="SignalP"/>
    </source>
</evidence>
<evidence type="ECO:0000313" key="5">
    <source>
        <dbReference type="Proteomes" id="UP000290189"/>
    </source>
</evidence>
<reference evidence="2 4" key="1">
    <citation type="submission" date="2015-02" db="EMBL/GenBank/DDBJ databases">
        <authorList>
            <person name="Chooi Y.-H."/>
        </authorList>
    </citation>
    <scope>NUCLEOTIDE SEQUENCE [LARGE SCALE GENOMIC DNA]</scope>
    <source>
        <strain evidence="2">E3</strain>
    </source>
</reference>
<keyword evidence="4" id="KW-1185">Reference proteome</keyword>
<evidence type="ECO:0000313" key="3">
    <source>
        <dbReference type="EMBL" id="SPR01136.1"/>
    </source>
</evidence>
<reference evidence="3 5" key="2">
    <citation type="submission" date="2018-03" db="EMBL/GenBank/DDBJ databases">
        <authorList>
            <person name="Fogelqvist J."/>
        </authorList>
    </citation>
    <scope>NUCLEOTIDE SEQUENCE [LARGE SCALE GENOMIC DNA]</scope>
</reference>
<dbReference type="InterPro" id="IPR017853">
    <property type="entry name" value="GH"/>
</dbReference>
<name>A0A0G4IPR3_PLABS</name>
<geneLocation type="mitochondrion" evidence="3"/>
<dbReference type="Proteomes" id="UP000039324">
    <property type="component" value="Unassembled WGS sequence"/>
</dbReference>
<keyword evidence="3" id="KW-0496">Mitochondrion</keyword>
<dbReference type="EMBL" id="OVEO01000016">
    <property type="protein sequence ID" value="SPR01136.1"/>
    <property type="molecule type" value="Genomic_DNA"/>
</dbReference>